<evidence type="ECO:0000313" key="2">
    <source>
        <dbReference type="Ensembl" id="ENSAMXP00005017400.1"/>
    </source>
</evidence>
<name>A0A8B9HZM1_ASTMX</name>
<evidence type="ECO:0000313" key="3">
    <source>
        <dbReference type="Proteomes" id="UP000694621"/>
    </source>
</evidence>
<accession>A0A8B9HZM1</accession>
<dbReference type="InterPro" id="IPR036514">
    <property type="entry name" value="SGNH_hydro_sf"/>
</dbReference>
<organism evidence="2 3">
    <name type="scientific">Astyanax mexicanus</name>
    <name type="common">Blind cave fish</name>
    <name type="synonym">Astyanax fasciatus mexicanus</name>
    <dbReference type="NCBI Taxonomy" id="7994"/>
    <lineage>
        <taxon>Eukaryota</taxon>
        <taxon>Metazoa</taxon>
        <taxon>Chordata</taxon>
        <taxon>Craniata</taxon>
        <taxon>Vertebrata</taxon>
        <taxon>Euteleostomi</taxon>
        <taxon>Actinopterygii</taxon>
        <taxon>Neopterygii</taxon>
        <taxon>Teleostei</taxon>
        <taxon>Ostariophysi</taxon>
        <taxon>Characiformes</taxon>
        <taxon>Characoidei</taxon>
        <taxon>Acestrorhamphidae</taxon>
        <taxon>Acestrorhamphinae</taxon>
        <taxon>Astyanax</taxon>
    </lineage>
</organism>
<dbReference type="PANTHER" id="PTHR14469">
    <property type="entry name" value="SARCOMA ANTIGEN NY-SAR-23"/>
    <property type="match status" value="1"/>
</dbReference>
<reference evidence="2" key="1">
    <citation type="submission" date="2025-08" db="UniProtKB">
        <authorList>
            <consortium name="Ensembl"/>
        </authorList>
    </citation>
    <scope>IDENTIFICATION</scope>
</reference>
<dbReference type="Proteomes" id="UP000694621">
    <property type="component" value="Unplaced"/>
</dbReference>
<dbReference type="AlphaFoldDB" id="A0A8B9HZM1"/>
<dbReference type="Ensembl" id="ENSAMXT00005019226.1">
    <property type="protein sequence ID" value="ENSAMXP00005017400.1"/>
    <property type="gene ID" value="ENSAMXG00005009032.1"/>
</dbReference>
<sequence length="298" mass="35051">TTLHLCAQINQFLCWRFSLIQYIGDTIDSTYFLQQYGFILFFSIISLQGELSFEKDCLVEGGRLGHMSNGTEYREVRQYLSDHHLVRFYFVTRVFSRYMKSILADFKNDLKPDVVIVNSCVWDLSRYNRRWVSEYKENLHKFFSQLKAILTKKCLVIWNMTMPLGERIRGGFLVSEDIGTTLRFDVIEANFYGAMLANKYGLDVLDLHFRFRFSLHCRMKDGVHWNAVAHRQITYLLLAHAAQAWGVELPSHTCPMLQYLLWCLLLANFENVLNGKKPKIGKKKKTNIYHTSPKRYLR</sequence>
<dbReference type="Gene3D" id="3.40.50.1110">
    <property type="entry name" value="SGNH hydrolase"/>
    <property type="match status" value="1"/>
</dbReference>
<evidence type="ECO:0000256" key="1">
    <source>
        <dbReference type="ARBA" id="ARBA00037957"/>
    </source>
</evidence>
<dbReference type="PANTHER" id="PTHR14469:SF0">
    <property type="entry name" value="FAMILY WITH SEQUENCE SIMILARITY 113"/>
    <property type="match status" value="1"/>
</dbReference>
<proteinExistence type="inferred from homology"/>
<comment type="similarity">
    <text evidence="1">Belongs to the PC-esterase family.</text>
</comment>
<dbReference type="SUPFAM" id="SSF52266">
    <property type="entry name" value="SGNH hydrolase"/>
    <property type="match status" value="1"/>
</dbReference>
<protein>
    <submittedName>
        <fullName evidence="2">Family with sequence similarity 113</fullName>
    </submittedName>
</protein>